<evidence type="ECO:0000313" key="3">
    <source>
        <dbReference type="EMBL" id="OLY79946.1"/>
    </source>
</evidence>
<feature type="transmembrane region" description="Helical" evidence="2">
    <location>
        <begin position="92"/>
        <end position="114"/>
    </location>
</feature>
<dbReference type="AlphaFoldDB" id="A0A1R0GST6"/>
<evidence type="ECO:0000313" key="4">
    <source>
        <dbReference type="Proteomes" id="UP000187455"/>
    </source>
</evidence>
<name>A0A1R0GST6_9FUNG</name>
<feature type="compositionally biased region" description="Polar residues" evidence="1">
    <location>
        <begin position="276"/>
        <end position="288"/>
    </location>
</feature>
<dbReference type="Proteomes" id="UP000187455">
    <property type="component" value="Unassembled WGS sequence"/>
</dbReference>
<protein>
    <submittedName>
        <fullName evidence="3">Uncharacterized protein</fullName>
    </submittedName>
</protein>
<feature type="compositionally biased region" description="Low complexity" evidence="1">
    <location>
        <begin position="226"/>
        <end position="237"/>
    </location>
</feature>
<reference evidence="3 4" key="1">
    <citation type="journal article" date="2016" name="Mol. Biol. Evol.">
        <title>Genome-Wide Survey of Gut Fungi (Harpellales) Reveals the First Horizontally Transferred Ubiquitin Gene from a Mosquito Host.</title>
        <authorList>
            <person name="Wang Y."/>
            <person name="White M.M."/>
            <person name="Kvist S."/>
            <person name="Moncalvo J.M."/>
        </authorList>
    </citation>
    <scope>NUCLEOTIDE SEQUENCE [LARGE SCALE GENOMIC DNA]</scope>
    <source>
        <strain evidence="3 4">ALG-7-W6</strain>
    </source>
</reference>
<dbReference type="OrthoDB" id="441660at2759"/>
<feature type="compositionally biased region" description="Basic and acidic residues" evidence="1">
    <location>
        <begin position="265"/>
        <end position="274"/>
    </location>
</feature>
<sequence length="452" mass="50976">MTWNEGWIVKSCPETDSYGGAWTLVSFDLFIFLYFIGITTIAGPFLYRVAASAFNWERHYISLVGYLTLFYENITLAYVLFTLGNYAHTFNYLTVIFYFVGLFGYSFLVQLPFLQVSLPTWRTWSFGAWAVHLGGLSVVLLAAAYFIYQASVDGFIGPYLLAFFIATGFLWIPVIINKINSMILTKYPNSFPFSRTPKYLLLKLKSYDYKILHFLKKKQVHDRAAIDSNPSSPSNSIDNDDILSDSDNSNEDPISNPDNSINPLMKEKKCKEDLAENSSDINLPKTPTLSSLSSSDNNKTENASTSGPKYNLEISNMGKFSGKELRAELRNKEIFGSKFFEDSIDNVSTHPESANRPIINELSNRPRLVEISEEELKPKYLGVSSANPSGRVKYRVHLHHWQIFYVLAFFTRFQSIPSRIAAGLVLGIYTQGATAYGHDHLLLKCATSASPP</sequence>
<comment type="caution">
    <text evidence="3">The sequence shown here is derived from an EMBL/GenBank/DDBJ whole genome shotgun (WGS) entry which is preliminary data.</text>
</comment>
<feature type="transmembrane region" description="Helical" evidence="2">
    <location>
        <begin position="154"/>
        <end position="176"/>
    </location>
</feature>
<feature type="transmembrane region" description="Helical" evidence="2">
    <location>
        <begin position="59"/>
        <end position="80"/>
    </location>
</feature>
<feature type="region of interest" description="Disordered" evidence="1">
    <location>
        <begin position="225"/>
        <end position="311"/>
    </location>
</feature>
<feature type="transmembrane region" description="Helical" evidence="2">
    <location>
        <begin position="20"/>
        <end position="47"/>
    </location>
</feature>
<keyword evidence="2" id="KW-0812">Transmembrane</keyword>
<keyword evidence="2" id="KW-0472">Membrane</keyword>
<evidence type="ECO:0000256" key="2">
    <source>
        <dbReference type="SAM" id="Phobius"/>
    </source>
</evidence>
<feature type="compositionally biased region" description="Acidic residues" evidence="1">
    <location>
        <begin position="238"/>
        <end position="250"/>
    </location>
</feature>
<keyword evidence="2" id="KW-1133">Transmembrane helix</keyword>
<gene>
    <name evidence="3" type="ORF">AYI68_g5970</name>
</gene>
<feature type="compositionally biased region" description="Polar residues" evidence="1">
    <location>
        <begin position="296"/>
        <end position="308"/>
    </location>
</feature>
<accession>A0A1R0GST6</accession>
<organism evidence="3 4">
    <name type="scientific">Smittium mucronatum</name>
    <dbReference type="NCBI Taxonomy" id="133383"/>
    <lineage>
        <taxon>Eukaryota</taxon>
        <taxon>Fungi</taxon>
        <taxon>Fungi incertae sedis</taxon>
        <taxon>Zoopagomycota</taxon>
        <taxon>Kickxellomycotina</taxon>
        <taxon>Harpellomycetes</taxon>
        <taxon>Harpellales</taxon>
        <taxon>Legeriomycetaceae</taxon>
        <taxon>Smittium</taxon>
    </lineage>
</organism>
<feature type="transmembrane region" description="Helical" evidence="2">
    <location>
        <begin position="126"/>
        <end position="148"/>
    </location>
</feature>
<dbReference type="EMBL" id="LSSL01003937">
    <property type="protein sequence ID" value="OLY79946.1"/>
    <property type="molecule type" value="Genomic_DNA"/>
</dbReference>
<keyword evidence="4" id="KW-1185">Reference proteome</keyword>
<feature type="compositionally biased region" description="Polar residues" evidence="1">
    <location>
        <begin position="251"/>
        <end position="262"/>
    </location>
</feature>
<proteinExistence type="predicted"/>
<evidence type="ECO:0000256" key="1">
    <source>
        <dbReference type="SAM" id="MobiDB-lite"/>
    </source>
</evidence>